<dbReference type="PANTHER" id="PTHR35859:SF1">
    <property type="entry name" value="NONSELECTIVE CATION CHANNEL PROTEIN"/>
    <property type="match status" value="1"/>
</dbReference>
<evidence type="ECO:0000313" key="5">
    <source>
        <dbReference type="EMBL" id="OAQ62201.1"/>
    </source>
</evidence>
<feature type="compositionally biased region" description="Basic and acidic residues" evidence="1">
    <location>
        <begin position="636"/>
        <end position="654"/>
    </location>
</feature>
<accession>A0A179FA88</accession>
<dbReference type="EMBL" id="LSBJ02000007">
    <property type="protein sequence ID" value="OAQ62201.1"/>
    <property type="molecule type" value="Genomic_DNA"/>
</dbReference>
<keyword evidence="2" id="KW-0472">Membrane</keyword>
<feature type="region of interest" description="Disordered" evidence="1">
    <location>
        <begin position="630"/>
        <end position="654"/>
    </location>
</feature>
<evidence type="ECO:0000259" key="4">
    <source>
        <dbReference type="Pfam" id="PF23317"/>
    </source>
</evidence>
<feature type="transmembrane region" description="Helical" evidence="2">
    <location>
        <begin position="534"/>
        <end position="554"/>
    </location>
</feature>
<dbReference type="GeneID" id="28850048"/>
<reference evidence="5 6" key="1">
    <citation type="journal article" date="2016" name="PLoS Pathog.">
        <title>Biosynthesis of antibiotic leucinostatins in bio-control fungus Purpureocillium lilacinum and their inhibition on phytophthora revealed by genome mining.</title>
        <authorList>
            <person name="Wang G."/>
            <person name="Liu Z."/>
            <person name="Lin R."/>
            <person name="Li E."/>
            <person name="Mao Z."/>
            <person name="Ling J."/>
            <person name="Yang Y."/>
            <person name="Yin W.B."/>
            <person name="Xie B."/>
        </authorList>
    </citation>
    <scope>NUCLEOTIDE SEQUENCE [LARGE SCALE GENOMIC DNA]</scope>
    <source>
        <strain evidence="5">170</strain>
    </source>
</reference>
<dbReference type="AlphaFoldDB" id="A0A179FA88"/>
<dbReference type="InterPro" id="IPR056336">
    <property type="entry name" value="YVC1_C"/>
</dbReference>
<dbReference type="PANTHER" id="PTHR35859">
    <property type="entry name" value="NONSELECTIVE CATION CHANNEL PROTEIN"/>
    <property type="match status" value="1"/>
</dbReference>
<dbReference type="Pfam" id="PF23190">
    <property type="entry name" value="LHD_TRPY1"/>
    <property type="match status" value="1"/>
</dbReference>
<dbReference type="Pfam" id="PF23317">
    <property type="entry name" value="YVC1_C"/>
    <property type="match status" value="1"/>
</dbReference>
<feature type="transmembrane region" description="Helical" evidence="2">
    <location>
        <begin position="503"/>
        <end position="522"/>
    </location>
</feature>
<protein>
    <submittedName>
        <fullName evidence="5">Potassium ion channel Yvc1</fullName>
    </submittedName>
</protein>
<evidence type="ECO:0000259" key="3">
    <source>
        <dbReference type="Pfam" id="PF23190"/>
    </source>
</evidence>
<dbReference type="RefSeq" id="XP_018139905.1">
    <property type="nucleotide sequence ID" value="XM_018286054.1"/>
</dbReference>
<dbReference type="OrthoDB" id="301415at2759"/>
<feature type="domain" description="Calcium channel YVC1-like C-terminal transmembrane" evidence="4">
    <location>
        <begin position="272"/>
        <end position="551"/>
    </location>
</feature>
<gene>
    <name evidence="5" type="ORF">VFPPC_07144</name>
</gene>
<dbReference type="InterPro" id="IPR056337">
    <property type="entry name" value="LHD_YVC1"/>
</dbReference>
<feature type="transmembrane region" description="Helical" evidence="2">
    <location>
        <begin position="306"/>
        <end position="326"/>
    </location>
</feature>
<dbReference type="Proteomes" id="UP000078397">
    <property type="component" value="Unassembled WGS sequence"/>
</dbReference>
<keyword evidence="2" id="KW-0812">Transmembrane</keyword>
<keyword evidence="2" id="KW-1133">Transmembrane helix</keyword>
<proteinExistence type="predicted"/>
<feature type="transmembrane region" description="Helical" evidence="2">
    <location>
        <begin position="448"/>
        <end position="469"/>
    </location>
</feature>
<evidence type="ECO:0000256" key="2">
    <source>
        <dbReference type="SAM" id="Phobius"/>
    </source>
</evidence>
<feature type="transmembrane region" description="Helical" evidence="2">
    <location>
        <begin position="387"/>
        <end position="407"/>
    </location>
</feature>
<comment type="caution">
    <text evidence="5">The sequence shown here is derived from an EMBL/GenBank/DDBJ whole genome shotgun (WGS) entry which is preliminary data.</text>
</comment>
<name>A0A179FA88_METCM</name>
<dbReference type="STRING" id="1380566.A0A179FA88"/>
<feature type="transmembrane region" description="Helical" evidence="2">
    <location>
        <begin position="250"/>
        <end position="270"/>
    </location>
</feature>
<dbReference type="KEGG" id="pchm:VFPPC_07144"/>
<organism evidence="5 6">
    <name type="scientific">Pochonia chlamydosporia 170</name>
    <dbReference type="NCBI Taxonomy" id="1380566"/>
    <lineage>
        <taxon>Eukaryota</taxon>
        <taxon>Fungi</taxon>
        <taxon>Dikarya</taxon>
        <taxon>Ascomycota</taxon>
        <taxon>Pezizomycotina</taxon>
        <taxon>Sordariomycetes</taxon>
        <taxon>Hypocreomycetidae</taxon>
        <taxon>Hypocreales</taxon>
        <taxon>Clavicipitaceae</taxon>
        <taxon>Pochonia</taxon>
    </lineage>
</organism>
<keyword evidence="6" id="KW-1185">Reference proteome</keyword>
<evidence type="ECO:0000256" key="1">
    <source>
        <dbReference type="SAM" id="MobiDB-lite"/>
    </source>
</evidence>
<sequence length="654" mass="74992">MPNNRWRWSAVDRVLGANGSRATGNSSRARDLIHEEESALLPHFNHDQMTSAVPAPEVTKVCLRLRHLIQECVPCEMEESRITAPHSRIITTKVVQAAKEAGGHEYRGCVVYCLLVNQRWFKHEALVELWDSDLHKLRAEACGVIAKALIETEENINYLLYSVLLRRYSYMANGVPTPPVNVIEKAVDLHAVRVIGSSGYQKCINYLWRGWLVQDENDPSIFVDYKDKDNPNFIVHMDPDRMRAPRNQNAAQLLLSIVYLLLYTIAINSINATGVLDTAEVALYLFTLGYVCDEIMKFYKAGYHILGFWNAFNAVLYSFLTVSLIFRIMGLTSADDSDYRERYSKLSYNMLSFVAPMFWCRLMLYLDSFRFFGAMLVVLKVMMKESVIFFALLIIVIIGFLQAFIGLDLTDDNVANDVLFIIESMTKAILQSPEFEGFEGFGPPWGIVLYYCFTFVVMIILLNILIALYNSAYEDIYENADDEYLALFSQKTMQFVRAPDENVYIAPFNLIEIIISALFEWWMPKHIYEVINDYVMAVIYSPLLFVSAFFETRAAHRIRHNRSRGDDDDDVVEEWEQLEHELDMEAEGWTKTCDSVKPNMEDDPAVLEVRKLHAEVEELKLMLKELTKSVGVNKTGDNEGRKGEGQSSKSNDDQ</sequence>
<dbReference type="InterPro" id="IPR052971">
    <property type="entry name" value="TRP_calcium_channel"/>
</dbReference>
<feature type="domain" description="YVC1 N-terminal linker helical" evidence="3">
    <location>
        <begin position="58"/>
        <end position="237"/>
    </location>
</feature>
<evidence type="ECO:0000313" key="6">
    <source>
        <dbReference type="Proteomes" id="UP000078397"/>
    </source>
</evidence>